<dbReference type="Gene3D" id="2.40.128.20">
    <property type="match status" value="1"/>
</dbReference>
<dbReference type="AlphaFoldDB" id="A0A316GH18"/>
<feature type="signal peptide" evidence="2">
    <location>
        <begin position="1"/>
        <end position="22"/>
    </location>
</feature>
<keyword evidence="5" id="KW-1185">Reference proteome</keyword>
<keyword evidence="2" id="KW-0472">Membrane</keyword>
<keyword evidence="2 4" id="KW-0449">Lipoprotein</keyword>
<proteinExistence type="inferred from homology"/>
<dbReference type="CDD" id="cd19438">
    <property type="entry name" value="lipocalin_Blc-like"/>
    <property type="match status" value="1"/>
</dbReference>
<dbReference type="InterPro" id="IPR022271">
    <property type="entry name" value="Lipocalin_ApoD"/>
</dbReference>
<comment type="function">
    <text evidence="2">Involved in the storage or transport of lipids necessary for membrane maintenance under stressful conditions. Displays a binding preference for lysophospholipids.</text>
</comment>
<dbReference type="PROSITE" id="PS51257">
    <property type="entry name" value="PROKAR_LIPOPROTEIN"/>
    <property type="match status" value="1"/>
</dbReference>
<keyword evidence="2" id="KW-0732">Signal</keyword>
<dbReference type="Pfam" id="PF08212">
    <property type="entry name" value="Lipocalin_2"/>
    <property type="match status" value="1"/>
</dbReference>
<keyword evidence="2" id="KW-0446">Lipid-binding</keyword>
<dbReference type="InterPro" id="IPR000566">
    <property type="entry name" value="Lipocln_cytosolic_FA-bd_dom"/>
</dbReference>
<feature type="domain" description="Lipocalin/cytosolic fatty-acid binding" evidence="3">
    <location>
        <begin position="35"/>
        <end position="170"/>
    </location>
</feature>
<dbReference type="RefSeq" id="WP_109757540.1">
    <property type="nucleotide sequence ID" value="NZ_CP034588.1"/>
</dbReference>
<protein>
    <recommendedName>
        <fullName evidence="2">Outer membrane lipoprotein Blc</fullName>
    </recommendedName>
</protein>
<dbReference type="GO" id="GO:0006950">
    <property type="term" value="P:response to stress"/>
    <property type="evidence" value="ECO:0007669"/>
    <property type="project" value="UniProtKB-ARBA"/>
</dbReference>
<dbReference type="KEGG" id="salo:EF888_03905"/>
<dbReference type="OrthoDB" id="594739at2"/>
<evidence type="ECO:0000256" key="1">
    <source>
        <dbReference type="ARBA" id="ARBA00006889"/>
    </source>
</evidence>
<organism evidence="4 5">
    <name type="scientific">Silicimonas algicola</name>
    <dbReference type="NCBI Taxonomy" id="1826607"/>
    <lineage>
        <taxon>Bacteria</taxon>
        <taxon>Pseudomonadati</taxon>
        <taxon>Pseudomonadota</taxon>
        <taxon>Alphaproteobacteria</taxon>
        <taxon>Rhodobacterales</taxon>
        <taxon>Paracoccaceae</taxon>
    </lineage>
</organism>
<dbReference type="GO" id="GO:0009279">
    <property type="term" value="C:cell outer membrane"/>
    <property type="evidence" value="ECO:0007669"/>
    <property type="project" value="UniProtKB-SubCell"/>
</dbReference>
<dbReference type="InterPro" id="IPR012674">
    <property type="entry name" value="Calycin"/>
</dbReference>
<name>A0A316GH18_9RHOB</name>
<accession>A0A316GH18</accession>
<dbReference type="Proteomes" id="UP000245390">
    <property type="component" value="Unassembled WGS sequence"/>
</dbReference>
<keyword evidence="2" id="KW-0998">Cell outer membrane</keyword>
<evidence type="ECO:0000313" key="4">
    <source>
        <dbReference type="EMBL" id="PWK58680.1"/>
    </source>
</evidence>
<feature type="chain" id="PRO_5016196721" description="Outer membrane lipoprotein Blc" evidence="2">
    <location>
        <begin position="23"/>
        <end position="173"/>
    </location>
</feature>
<dbReference type="PANTHER" id="PTHR10612">
    <property type="entry name" value="APOLIPOPROTEIN D"/>
    <property type="match status" value="1"/>
</dbReference>
<sequence length="173" mass="18392">MKRTLLACLTLLMAACAGGAYRDTAVPMTSMAVFDPARYVGTWYEIASFPVPFQAGCRNTRADYGPAGPGVLSVRNACDTDGGAKVITGSATVAGPGRLKVRLQGVPVAADYWVLWVDEGYRTAVVGVPSGRAGWILNRDPQIPPDRLTAAREVLAFNGYDLGELRMTPQAAQ</sequence>
<comment type="caution">
    <text evidence="4">The sequence shown here is derived from an EMBL/GenBank/DDBJ whole genome shotgun (WGS) entry which is preliminary data.</text>
</comment>
<comment type="similarity">
    <text evidence="1 2">Belongs to the calycin superfamily. Lipocalin family.</text>
</comment>
<dbReference type="SUPFAM" id="SSF50814">
    <property type="entry name" value="Lipocalins"/>
    <property type="match status" value="1"/>
</dbReference>
<dbReference type="GO" id="GO:0008289">
    <property type="term" value="F:lipid binding"/>
    <property type="evidence" value="ECO:0007669"/>
    <property type="project" value="UniProtKB-UniRule"/>
</dbReference>
<evidence type="ECO:0000259" key="3">
    <source>
        <dbReference type="Pfam" id="PF08212"/>
    </source>
</evidence>
<dbReference type="InterPro" id="IPR047202">
    <property type="entry name" value="Lipocalin_Blc-like_dom"/>
</dbReference>
<evidence type="ECO:0000256" key="2">
    <source>
        <dbReference type="PIRNR" id="PIRNR036893"/>
    </source>
</evidence>
<reference evidence="4 5" key="1">
    <citation type="submission" date="2018-05" db="EMBL/GenBank/DDBJ databases">
        <title>Genomic Encyclopedia of Type Strains, Phase IV (KMG-IV): sequencing the most valuable type-strain genomes for metagenomic binning, comparative biology and taxonomic classification.</title>
        <authorList>
            <person name="Goeker M."/>
        </authorList>
    </citation>
    <scope>NUCLEOTIDE SEQUENCE [LARGE SCALE GENOMIC DNA]</scope>
    <source>
        <strain evidence="4 5">DSM 103371</strain>
    </source>
</reference>
<dbReference type="EMBL" id="QGGV01000001">
    <property type="protein sequence ID" value="PWK58680.1"/>
    <property type="molecule type" value="Genomic_DNA"/>
</dbReference>
<dbReference type="PANTHER" id="PTHR10612:SF34">
    <property type="entry name" value="APOLIPOPROTEIN D"/>
    <property type="match status" value="1"/>
</dbReference>
<comment type="subcellular location">
    <subcellularLocation>
        <location evidence="2">Cell outer membrane</location>
    </subcellularLocation>
</comment>
<comment type="subunit">
    <text evidence="2">Homodimer.</text>
</comment>
<gene>
    <name evidence="4" type="ORF">C8D95_101495</name>
</gene>
<evidence type="ECO:0000313" key="5">
    <source>
        <dbReference type="Proteomes" id="UP000245390"/>
    </source>
</evidence>
<dbReference type="PIRSF" id="PIRSF036893">
    <property type="entry name" value="Lipocalin_ApoD"/>
    <property type="match status" value="1"/>
</dbReference>